<name>A0ABU9B4F2_9BURK</name>
<keyword evidence="1" id="KW-0472">Membrane</keyword>
<dbReference type="EMBL" id="JBBUTF010000002">
    <property type="protein sequence ID" value="MEK8024746.1"/>
    <property type="molecule type" value="Genomic_DNA"/>
</dbReference>
<keyword evidence="3" id="KW-1185">Reference proteome</keyword>
<keyword evidence="1" id="KW-0812">Transmembrane</keyword>
<comment type="caution">
    <text evidence="2">The sequence shown here is derived from an EMBL/GenBank/DDBJ whole genome shotgun (WGS) entry which is preliminary data.</text>
</comment>
<dbReference type="SUPFAM" id="SSF52833">
    <property type="entry name" value="Thioredoxin-like"/>
    <property type="match status" value="1"/>
</dbReference>
<dbReference type="Proteomes" id="UP001368500">
    <property type="component" value="Unassembled WGS sequence"/>
</dbReference>
<sequence length="235" mass="25720">MPAATGPAGDEPLGLTVHGLPRPGEALVRQRQSGRWKMLMVLAVCAAPVLLSYFMYYVVRPGASTAYGTLIQPTRPMPALQARTLDGQPLALRDLRGQWLLVVVAGGACGADCERQLFLQRQLREMTGRERERIDKLWLIPDGAEPPPALREALAATPALTIARVDPAALAAWLQPASGHALAEHLYLVDPMGDWMMRMPAQADPARVKRDLERLLRASAGWDQPGRQEVRDGQP</sequence>
<organism evidence="2 3">
    <name type="scientific">Pseudaquabacterium rugosum</name>
    <dbReference type="NCBI Taxonomy" id="2984194"/>
    <lineage>
        <taxon>Bacteria</taxon>
        <taxon>Pseudomonadati</taxon>
        <taxon>Pseudomonadota</taxon>
        <taxon>Betaproteobacteria</taxon>
        <taxon>Burkholderiales</taxon>
        <taxon>Sphaerotilaceae</taxon>
        <taxon>Pseudaquabacterium</taxon>
    </lineage>
</organism>
<keyword evidence="1" id="KW-1133">Transmembrane helix</keyword>
<evidence type="ECO:0000313" key="2">
    <source>
        <dbReference type="EMBL" id="MEK8024746.1"/>
    </source>
</evidence>
<gene>
    <name evidence="2" type="ORF">AACH11_02030</name>
</gene>
<dbReference type="RefSeq" id="WP_341372519.1">
    <property type="nucleotide sequence ID" value="NZ_JBBUTF010000002.1"/>
</dbReference>
<protein>
    <recommendedName>
        <fullName evidence="4">Cytochrome oxidase assembly protein</fullName>
    </recommendedName>
</protein>
<evidence type="ECO:0000256" key="1">
    <source>
        <dbReference type="SAM" id="Phobius"/>
    </source>
</evidence>
<proteinExistence type="predicted"/>
<evidence type="ECO:0000313" key="3">
    <source>
        <dbReference type="Proteomes" id="UP001368500"/>
    </source>
</evidence>
<dbReference type="Gene3D" id="3.40.30.10">
    <property type="entry name" value="Glutaredoxin"/>
    <property type="match status" value="1"/>
</dbReference>
<reference evidence="2 3" key="1">
    <citation type="submission" date="2024-04" db="EMBL/GenBank/DDBJ databases">
        <title>Novel species of the genus Ideonella isolated from streams.</title>
        <authorList>
            <person name="Lu H."/>
        </authorList>
    </citation>
    <scope>NUCLEOTIDE SEQUENCE [LARGE SCALE GENOMIC DNA]</scope>
    <source>
        <strain evidence="2 3">BYS139W</strain>
    </source>
</reference>
<evidence type="ECO:0008006" key="4">
    <source>
        <dbReference type="Google" id="ProtNLM"/>
    </source>
</evidence>
<dbReference type="InterPro" id="IPR036249">
    <property type="entry name" value="Thioredoxin-like_sf"/>
</dbReference>
<accession>A0ABU9B4F2</accession>
<feature type="transmembrane region" description="Helical" evidence="1">
    <location>
        <begin position="39"/>
        <end position="59"/>
    </location>
</feature>